<dbReference type="GO" id="GO:0055085">
    <property type="term" value="P:transmembrane transport"/>
    <property type="evidence" value="ECO:0007669"/>
    <property type="project" value="UniProtKB-ARBA"/>
</dbReference>
<dbReference type="InterPro" id="IPR013563">
    <property type="entry name" value="Oligopep_ABC_C"/>
</dbReference>
<proteinExistence type="predicted"/>
<comment type="caution">
    <text evidence="6">The sequence shown here is derived from an EMBL/GenBank/DDBJ whole genome shotgun (WGS) entry which is preliminary data.</text>
</comment>
<dbReference type="InterPro" id="IPR003439">
    <property type="entry name" value="ABC_transporter-like_ATP-bd"/>
</dbReference>
<feature type="domain" description="ABC transporter" evidence="5">
    <location>
        <begin position="21"/>
        <end position="449"/>
    </location>
</feature>
<evidence type="ECO:0000256" key="1">
    <source>
        <dbReference type="ARBA" id="ARBA00022448"/>
    </source>
</evidence>
<evidence type="ECO:0000313" key="6">
    <source>
        <dbReference type="EMBL" id="PNT99031.1"/>
    </source>
</evidence>
<dbReference type="GO" id="GO:0015833">
    <property type="term" value="P:peptide transport"/>
    <property type="evidence" value="ECO:0007669"/>
    <property type="project" value="InterPro"/>
</dbReference>
<dbReference type="OrthoDB" id="9806285at2"/>
<dbReference type="CDD" id="cd03257">
    <property type="entry name" value="ABC_NikE_OppD_transporters"/>
    <property type="match status" value="1"/>
</dbReference>
<evidence type="ECO:0000256" key="2">
    <source>
        <dbReference type="ARBA" id="ARBA00022741"/>
    </source>
</evidence>
<keyword evidence="2" id="KW-0547">Nucleotide-binding</keyword>
<keyword evidence="7" id="KW-1185">Reference proteome</keyword>
<dbReference type="Gene3D" id="3.40.50.300">
    <property type="entry name" value="P-loop containing nucleotide triphosphate hydrolases"/>
    <property type="match status" value="2"/>
</dbReference>
<dbReference type="PANTHER" id="PTHR43776">
    <property type="entry name" value="TRANSPORT ATP-BINDING PROTEIN"/>
    <property type="match status" value="1"/>
</dbReference>
<dbReference type="GO" id="GO:0005524">
    <property type="term" value="F:ATP binding"/>
    <property type="evidence" value="ECO:0007669"/>
    <property type="project" value="UniProtKB-KW"/>
</dbReference>
<keyword evidence="1" id="KW-0813">Transport</keyword>
<reference evidence="6 7" key="1">
    <citation type="submission" date="2017-06" db="EMBL/GenBank/DDBJ databases">
        <title>Investigating the central metabolism of Clostridium thermosuccinogenes.</title>
        <authorList>
            <person name="Koendjbiharie J.G."/>
            <person name="van Kranenburg R."/>
        </authorList>
    </citation>
    <scope>NUCLEOTIDE SEQUENCE [LARGE SCALE GENOMIC DNA]</scope>
    <source>
        <strain evidence="6 7">DSM 5806</strain>
    </source>
</reference>
<dbReference type="GO" id="GO:0016887">
    <property type="term" value="F:ATP hydrolysis activity"/>
    <property type="evidence" value="ECO:0007669"/>
    <property type="project" value="InterPro"/>
</dbReference>
<dbReference type="InterPro" id="IPR027417">
    <property type="entry name" value="P-loop_NTPase"/>
</dbReference>
<sequence>MDKKDRKVLLSIEHLKQYFPIKKSNVFSKKQLYVRANDDISLEIYEGETIGLVGESGCGKSTLGRTILQLYDQTDGRTIYYGRSIDELAPKYVLDILKNLVSERRRLAALQKKEEAARKYYESLPEGTDEKYIALDKLRISEKEARNLFLDMVQLIGGFFVADDLASISEILVREYRESVDVCKLKNEINNDKVELEGLKSVLKEKGKSDAEIEKAVEKAKNRIEEKEKQLVKEEKELEDVRAEIERLRDKYRSNPDFEKYEAYRNEGINLARLTEEEMRILRKDMQLIFQDPYSSLNPRMTVGQIISEGLLAHNMFSRRDEGMQEYVLDTMEKCGLAPYFIHRYPHQFSGGQRQRIGIARSIALKPKFIVCDEAVSALDVSIQSQIINLLLDLKEQENLTYMFISHDLSVIKYISDRVGVMYLGNIVELADTEELYSNPMHPYTEALLSAIPTTDIDSKKETVILEGDIPSPINPPSGCKFHTRCRYCTDICKRSAPEFEEVSPGHFVACHHKLNNRKT</sequence>
<dbReference type="InterPro" id="IPR017871">
    <property type="entry name" value="ABC_transporter-like_CS"/>
</dbReference>
<keyword evidence="4" id="KW-0175">Coiled coil</keyword>
<keyword evidence="3 6" id="KW-0067">ATP-binding</keyword>
<gene>
    <name evidence="6" type="ORF">CDQ84_09830</name>
</gene>
<dbReference type="NCBIfam" id="TIGR01727">
    <property type="entry name" value="oligo_HPY"/>
    <property type="match status" value="1"/>
</dbReference>
<dbReference type="KEGG" id="cthd:CDO33_19505"/>
<dbReference type="PROSITE" id="PS00211">
    <property type="entry name" value="ABC_TRANSPORTER_1"/>
    <property type="match status" value="1"/>
</dbReference>
<dbReference type="Proteomes" id="UP000236151">
    <property type="component" value="Unassembled WGS sequence"/>
</dbReference>
<dbReference type="EMBL" id="NIOJ01000022">
    <property type="protein sequence ID" value="PNT99031.1"/>
    <property type="molecule type" value="Genomic_DNA"/>
</dbReference>
<evidence type="ECO:0000313" key="7">
    <source>
        <dbReference type="Proteomes" id="UP000236151"/>
    </source>
</evidence>
<dbReference type="PROSITE" id="PS50893">
    <property type="entry name" value="ABC_TRANSPORTER_2"/>
    <property type="match status" value="1"/>
</dbReference>
<dbReference type="AlphaFoldDB" id="A0A2K2FE87"/>
<evidence type="ECO:0000256" key="4">
    <source>
        <dbReference type="SAM" id="Coils"/>
    </source>
</evidence>
<dbReference type="Pfam" id="PF08352">
    <property type="entry name" value="oligo_HPY"/>
    <property type="match status" value="1"/>
</dbReference>
<feature type="coiled-coil region" evidence="4">
    <location>
        <begin position="186"/>
        <end position="255"/>
    </location>
</feature>
<dbReference type="Pfam" id="PF00005">
    <property type="entry name" value="ABC_tran"/>
    <property type="match status" value="2"/>
</dbReference>
<dbReference type="InterPro" id="IPR003593">
    <property type="entry name" value="AAA+_ATPase"/>
</dbReference>
<organism evidence="6 7">
    <name type="scientific">Clostridium thermosuccinogenes</name>
    <dbReference type="NCBI Taxonomy" id="84032"/>
    <lineage>
        <taxon>Bacteria</taxon>
        <taxon>Bacillati</taxon>
        <taxon>Bacillota</taxon>
        <taxon>Clostridia</taxon>
        <taxon>Eubacteriales</taxon>
        <taxon>Clostridiaceae</taxon>
        <taxon>Clostridium</taxon>
    </lineage>
</organism>
<evidence type="ECO:0000259" key="5">
    <source>
        <dbReference type="PROSITE" id="PS50893"/>
    </source>
</evidence>
<name>A0A2K2FE87_9CLOT</name>
<dbReference type="SMART" id="SM00382">
    <property type="entry name" value="AAA"/>
    <property type="match status" value="1"/>
</dbReference>
<evidence type="ECO:0000256" key="3">
    <source>
        <dbReference type="ARBA" id="ARBA00022840"/>
    </source>
</evidence>
<dbReference type="SUPFAM" id="SSF52540">
    <property type="entry name" value="P-loop containing nucleoside triphosphate hydrolases"/>
    <property type="match status" value="2"/>
</dbReference>
<protein>
    <submittedName>
        <fullName evidence="6">ABC transporter ATP-binding protein</fullName>
    </submittedName>
</protein>
<accession>A0A2K2FE87</accession>
<dbReference type="PANTHER" id="PTHR43776:SF8">
    <property type="entry name" value="ABC TRANSPORTER, ATP-BINDING PROTEIN"/>
    <property type="match status" value="1"/>
</dbReference>
<dbReference type="InterPro" id="IPR050319">
    <property type="entry name" value="ABC_transp_ATP-bind"/>
</dbReference>